<dbReference type="AlphaFoldDB" id="A0A814DD77"/>
<dbReference type="Proteomes" id="UP000663832">
    <property type="component" value="Unassembled WGS sequence"/>
</dbReference>
<organism evidence="1 4">
    <name type="scientific">Adineta steineri</name>
    <dbReference type="NCBI Taxonomy" id="433720"/>
    <lineage>
        <taxon>Eukaryota</taxon>
        <taxon>Metazoa</taxon>
        <taxon>Spiralia</taxon>
        <taxon>Gnathifera</taxon>
        <taxon>Rotifera</taxon>
        <taxon>Eurotatoria</taxon>
        <taxon>Bdelloidea</taxon>
        <taxon>Adinetida</taxon>
        <taxon>Adinetidae</taxon>
        <taxon>Adineta</taxon>
    </lineage>
</organism>
<keyword evidence="3" id="KW-1185">Reference proteome</keyword>
<dbReference type="PANTHER" id="PTHR33845:SF1">
    <property type="entry name" value="C2H2-TYPE DOMAIN-CONTAINING PROTEIN"/>
    <property type="match status" value="1"/>
</dbReference>
<protein>
    <submittedName>
        <fullName evidence="1">Uncharacterized protein</fullName>
    </submittedName>
</protein>
<dbReference type="PANTHER" id="PTHR33845">
    <property type="entry name" value="C2H2-TYPE DOMAIN-CONTAINING PROTEIN"/>
    <property type="match status" value="1"/>
</dbReference>
<comment type="caution">
    <text evidence="1">The sequence shown here is derived from an EMBL/GenBank/DDBJ whole genome shotgun (WGS) entry which is preliminary data.</text>
</comment>
<dbReference type="Proteomes" id="UP000663877">
    <property type="component" value="Unassembled WGS sequence"/>
</dbReference>
<reference evidence="1" key="1">
    <citation type="submission" date="2021-02" db="EMBL/GenBank/DDBJ databases">
        <authorList>
            <person name="Nowell W R."/>
        </authorList>
    </citation>
    <scope>NUCLEOTIDE SEQUENCE</scope>
</reference>
<dbReference type="OrthoDB" id="10066001at2759"/>
<proteinExistence type="predicted"/>
<gene>
    <name evidence="1" type="ORF">BJG266_LOCUS13362</name>
    <name evidence="2" type="ORF">QVE165_LOCUS25263</name>
</gene>
<evidence type="ECO:0000313" key="3">
    <source>
        <dbReference type="Proteomes" id="UP000663832"/>
    </source>
</evidence>
<name>A0A814DD77_9BILA</name>
<evidence type="ECO:0000313" key="2">
    <source>
        <dbReference type="EMBL" id="CAF1191234.1"/>
    </source>
</evidence>
<dbReference type="EMBL" id="CAJNOM010000182">
    <property type="protein sequence ID" value="CAF1191234.1"/>
    <property type="molecule type" value="Genomic_DNA"/>
</dbReference>
<dbReference type="EMBL" id="CAJNOI010000053">
    <property type="protein sequence ID" value="CAF0953775.1"/>
    <property type="molecule type" value="Genomic_DNA"/>
</dbReference>
<accession>A0A814DD77</accession>
<evidence type="ECO:0000313" key="1">
    <source>
        <dbReference type="EMBL" id="CAF0953775.1"/>
    </source>
</evidence>
<evidence type="ECO:0000313" key="4">
    <source>
        <dbReference type="Proteomes" id="UP000663877"/>
    </source>
</evidence>
<sequence>MTKNAYLRSDNAGCYHSAETILSLRQLSKDTGITIRRFDFSDPQGGKGPSDRYAAVIKSHIRRYLNEGHDVLTAAQFITACNSYGGVKNVHAFECQLTSRSKNKLKINDIIKLHNFIYETIAIRSNRAWNVGTGKMIILDGSANVSSKINSLVCVNPSPEPARLINSSADDHSDGAVFSVLKDSPASYSQWQSYWTSRKIINERSGNDYL</sequence>